<accession>A0A836BPD2</accession>
<feature type="compositionally biased region" description="Gly residues" evidence="1">
    <location>
        <begin position="104"/>
        <end position="127"/>
    </location>
</feature>
<organism evidence="2 3">
    <name type="scientific">Edaphochlamys debaryana</name>
    <dbReference type="NCBI Taxonomy" id="47281"/>
    <lineage>
        <taxon>Eukaryota</taxon>
        <taxon>Viridiplantae</taxon>
        <taxon>Chlorophyta</taxon>
        <taxon>core chlorophytes</taxon>
        <taxon>Chlorophyceae</taxon>
        <taxon>CS clade</taxon>
        <taxon>Chlamydomonadales</taxon>
        <taxon>Chlamydomonadales incertae sedis</taxon>
        <taxon>Edaphochlamys</taxon>
    </lineage>
</organism>
<evidence type="ECO:0000313" key="2">
    <source>
        <dbReference type="EMBL" id="KAG2484211.1"/>
    </source>
</evidence>
<feature type="region of interest" description="Disordered" evidence="1">
    <location>
        <begin position="104"/>
        <end position="131"/>
    </location>
</feature>
<protein>
    <submittedName>
        <fullName evidence="2">Uncharacterized protein</fullName>
    </submittedName>
</protein>
<feature type="region of interest" description="Disordered" evidence="1">
    <location>
        <begin position="1"/>
        <end position="22"/>
    </location>
</feature>
<evidence type="ECO:0000313" key="3">
    <source>
        <dbReference type="Proteomes" id="UP000612055"/>
    </source>
</evidence>
<keyword evidence="3" id="KW-1185">Reference proteome</keyword>
<sequence>MPPRALDRGGAAAPRDPAPAPAPTLRASFAALPSLVEQLLLAVRSGRQPAASAEEALGRLLQQLAELPHVSPRPSAEVAELLSSNPKVPAALLRLHAAALRPGGEGGTGALERGSGNGGGGSGGSGEAGTQWSRNALDATIETLNVCVPLPPSRHALGVLRFARGMLRAQALHVLSRNLAVAAAALDCAVGGGGGGGGRGRASSPAATVSAVDEARAELANTTMHLASATLLLFNDMTYAGLLFQGEGVAARALPLTGLAAEVAAARAAAVEDYARALAESGILEHAARLLLLLQAVRSWNGMPEALSTGLVTACFRLSWHGFACESDKPCSVVVPDGAVDACPRAVSPAAAALLRSALRGRCVQTAVLVYGVGVLRLADRGSSYGRPAALQTAGLSLSGPTTGNARLSALDLLLRQLASPAALRPPGRAASAALALRVGRTALGSTAWELPPALAAATSIPPPPRPAALPVVWCRG</sequence>
<name>A0A836BPD2_9CHLO</name>
<dbReference type="Proteomes" id="UP000612055">
    <property type="component" value="Unassembled WGS sequence"/>
</dbReference>
<dbReference type="EMBL" id="JAEHOE010000154">
    <property type="protein sequence ID" value="KAG2484211.1"/>
    <property type="molecule type" value="Genomic_DNA"/>
</dbReference>
<comment type="caution">
    <text evidence="2">The sequence shown here is derived from an EMBL/GenBank/DDBJ whole genome shotgun (WGS) entry which is preliminary data.</text>
</comment>
<reference evidence="2" key="1">
    <citation type="journal article" date="2020" name="bioRxiv">
        <title>Comparative genomics of Chlamydomonas.</title>
        <authorList>
            <person name="Craig R.J."/>
            <person name="Hasan A.R."/>
            <person name="Ness R.W."/>
            <person name="Keightley P.D."/>
        </authorList>
    </citation>
    <scope>NUCLEOTIDE SEQUENCE</scope>
    <source>
        <strain evidence="2">CCAP 11/70</strain>
    </source>
</reference>
<dbReference type="AlphaFoldDB" id="A0A836BPD2"/>
<gene>
    <name evidence="2" type="ORF">HYH03_016946</name>
</gene>
<proteinExistence type="predicted"/>
<evidence type="ECO:0000256" key="1">
    <source>
        <dbReference type="SAM" id="MobiDB-lite"/>
    </source>
</evidence>